<dbReference type="Pfam" id="PF13781">
    <property type="entry name" value="DoxX_3"/>
    <property type="match status" value="1"/>
</dbReference>
<evidence type="ECO:0000256" key="1">
    <source>
        <dbReference type="SAM" id="Phobius"/>
    </source>
</evidence>
<reference evidence="2 3" key="1">
    <citation type="journal article" date="2002" name="Proc. Natl. Acad. Sci. U.S.A.">
        <title>The complete genome sequence of Chlorobium tepidum TLS, a photosynthetic, anaerobic, green-sulfur bacterium.</title>
        <authorList>
            <person name="Eisen J.A."/>
            <person name="Nelson K.E."/>
            <person name="Paulsen I.T."/>
            <person name="Heidelberg J.F."/>
            <person name="Wu M."/>
            <person name="Dodson R.J."/>
            <person name="Deboy R."/>
            <person name="Gwinn M.L."/>
            <person name="Nelson W.C."/>
            <person name="Haft D.H."/>
            <person name="Hickey E.K."/>
            <person name="Peterson J.D."/>
            <person name="Durkin A.S."/>
            <person name="Kolonay J.L."/>
            <person name="Yang F."/>
            <person name="Holt I."/>
            <person name="Umayam L.A."/>
            <person name="Mason T."/>
            <person name="Brenner M."/>
            <person name="Shea T.P."/>
            <person name="Parksey D."/>
            <person name="Nierman W.C."/>
            <person name="Feldblyum T.V."/>
            <person name="Hansen C.L."/>
            <person name="Craven M.B."/>
            <person name="Radune D."/>
            <person name="Vamathevan J."/>
            <person name="Khouri H."/>
            <person name="White O."/>
            <person name="Gruber T.M."/>
            <person name="Ketchum K.A."/>
            <person name="Venter J.C."/>
            <person name="Tettelin H."/>
            <person name="Bryant D.A."/>
            <person name="Fraser C.M."/>
        </authorList>
    </citation>
    <scope>NUCLEOTIDE SEQUENCE [LARGE SCALE GENOMIC DNA]</scope>
    <source>
        <strain evidence="3">ATCC 49652 / DSM 12025 / NBRC 103806 / TLS</strain>
    </source>
</reference>
<keyword evidence="3" id="KW-1185">Reference proteome</keyword>
<keyword evidence="1" id="KW-1133">Transmembrane helix</keyword>
<evidence type="ECO:0008006" key="4">
    <source>
        <dbReference type="Google" id="ProtNLM"/>
    </source>
</evidence>
<gene>
    <name evidence="2" type="ordered locus">CT0916</name>
</gene>
<keyword evidence="1" id="KW-0472">Membrane</keyword>
<protein>
    <recommendedName>
        <fullName evidence="4">DoxX family protein</fullName>
    </recommendedName>
</protein>
<accession>Q8KDX8</accession>
<dbReference type="OrthoDB" id="6199084at2"/>
<dbReference type="Proteomes" id="UP000001007">
    <property type="component" value="Chromosome"/>
</dbReference>
<name>Q8KDX8_CHLTE</name>
<proteinExistence type="predicted"/>
<sequence>MPEPFTLMSLFARQSPALIASRIALAFVWVYQGAVPKLVCPSPVELGLLSYLGPLYGFMFSVMGYGEIAFGLLLLLTPWRWPFLLNIAAMLSLLGFVSLYEPRLLAEAFNPVSLNAAVIALSLTAYWEMGKVSASNQ</sequence>
<organism evidence="2 3">
    <name type="scientific">Chlorobaculum tepidum (strain ATCC 49652 / DSM 12025 / NBRC 103806 / TLS)</name>
    <name type="common">Chlorobium tepidum</name>
    <dbReference type="NCBI Taxonomy" id="194439"/>
    <lineage>
        <taxon>Bacteria</taxon>
        <taxon>Pseudomonadati</taxon>
        <taxon>Chlorobiota</taxon>
        <taxon>Chlorobiia</taxon>
        <taxon>Chlorobiales</taxon>
        <taxon>Chlorobiaceae</taxon>
        <taxon>Chlorobaculum</taxon>
    </lineage>
</organism>
<evidence type="ECO:0000313" key="2">
    <source>
        <dbReference type="EMBL" id="AAM72151.1"/>
    </source>
</evidence>
<dbReference type="KEGG" id="cte:CT0916"/>
<dbReference type="HOGENOM" id="CLU_135455_1_0_10"/>
<dbReference type="STRING" id="194439.CT0916"/>
<feature type="transmembrane region" description="Helical" evidence="1">
    <location>
        <begin position="55"/>
        <end position="76"/>
    </location>
</feature>
<dbReference type="EnsemblBacteria" id="AAM72151">
    <property type="protein sequence ID" value="AAM72151"/>
    <property type="gene ID" value="CT0916"/>
</dbReference>
<feature type="transmembrane region" description="Helical" evidence="1">
    <location>
        <begin position="112"/>
        <end position="129"/>
    </location>
</feature>
<dbReference type="eggNOG" id="ENOG50333P5">
    <property type="taxonomic scope" value="Bacteria"/>
</dbReference>
<dbReference type="InterPro" id="IPR025695">
    <property type="entry name" value="DoxX-like"/>
</dbReference>
<feature type="transmembrane region" description="Helical" evidence="1">
    <location>
        <begin position="83"/>
        <end position="100"/>
    </location>
</feature>
<dbReference type="AlphaFoldDB" id="Q8KDX8"/>
<dbReference type="EMBL" id="AE006470">
    <property type="protein sequence ID" value="AAM72151.1"/>
    <property type="molecule type" value="Genomic_DNA"/>
</dbReference>
<evidence type="ECO:0000313" key="3">
    <source>
        <dbReference type="Proteomes" id="UP000001007"/>
    </source>
</evidence>
<keyword evidence="1" id="KW-0812">Transmembrane</keyword>